<dbReference type="InterPro" id="IPR022278">
    <property type="entry name" value="Pser_aminoTfrase"/>
</dbReference>
<keyword evidence="6 12" id="KW-0808">Transferase</keyword>
<dbReference type="GO" id="GO:0030170">
    <property type="term" value="F:pyridoxal phosphate binding"/>
    <property type="evidence" value="ECO:0007669"/>
    <property type="project" value="UniProtKB-UniRule"/>
</dbReference>
<evidence type="ECO:0000256" key="9">
    <source>
        <dbReference type="ARBA" id="ARBA00023299"/>
    </source>
</evidence>
<dbReference type="NCBIfam" id="NF003764">
    <property type="entry name" value="PRK05355.1"/>
    <property type="match status" value="1"/>
</dbReference>
<dbReference type="AlphaFoldDB" id="A0A4Q7NFL6"/>
<comment type="catalytic activity">
    <reaction evidence="10 12">
        <text>4-(phosphooxy)-L-threonine + 2-oxoglutarate = (R)-3-hydroxy-2-oxo-4-phosphooxybutanoate + L-glutamate</text>
        <dbReference type="Rhea" id="RHEA:16573"/>
        <dbReference type="ChEBI" id="CHEBI:16810"/>
        <dbReference type="ChEBI" id="CHEBI:29985"/>
        <dbReference type="ChEBI" id="CHEBI:58452"/>
        <dbReference type="ChEBI" id="CHEBI:58538"/>
        <dbReference type="EC" id="2.6.1.52"/>
    </reaction>
</comment>
<evidence type="ECO:0000259" key="13">
    <source>
        <dbReference type="Pfam" id="PF00266"/>
    </source>
</evidence>
<evidence type="ECO:0000256" key="3">
    <source>
        <dbReference type="ARBA" id="ARBA00006904"/>
    </source>
</evidence>
<dbReference type="GO" id="GO:0006564">
    <property type="term" value="P:L-serine biosynthetic process"/>
    <property type="evidence" value="ECO:0007669"/>
    <property type="project" value="UniProtKB-UniRule"/>
</dbReference>
<proteinExistence type="inferred from homology"/>
<dbReference type="GO" id="GO:0008615">
    <property type="term" value="P:pyridoxine biosynthetic process"/>
    <property type="evidence" value="ECO:0007669"/>
    <property type="project" value="UniProtKB-UniRule"/>
</dbReference>
<dbReference type="UniPathway" id="UPA00244">
    <property type="reaction ID" value="UER00311"/>
</dbReference>
<dbReference type="SUPFAM" id="SSF53383">
    <property type="entry name" value="PLP-dependent transferases"/>
    <property type="match status" value="1"/>
</dbReference>
<feature type="binding site" evidence="12">
    <location>
        <position position="211"/>
    </location>
    <ligand>
        <name>pyridoxal 5'-phosphate</name>
        <dbReference type="ChEBI" id="CHEBI:597326"/>
    </ligand>
</feature>
<dbReference type="OrthoDB" id="9809412at2"/>
<comment type="caution">
    <text evidence="12">Lacks conserved residue(s) required for the propagation of feature annotation.</text>
</comment>
<keyword evidence="15" id="KW-1185">Reference proteome</keyword>
<feature type="binding site" evidence="12">
    <location>
        <position position="104"/>
    </location>
    <ligand>
        <name>pyridoxal 5'-phosphate</name>
        <dbReference type="ChEBI" id="CHEBI:597326"/>
    </ligand>
</feature>
<dbReference type="InterPro" id="IPR015422">
    <property type="entry name" value="PyrdxlP-dep_Trfase_small"/>
</dbReference>
<dbReference type="Pfam" id="PF00266">
    <property type="entry name" value="Aminotran_5"/>
    <property type="match status" value="1"/>
</dbReference>
<comment type="subunit">
    <text evidence="12">Homodimer.</text>
</comment>
<comment type="similarity">
    <text evidence="3 12">Belongs to the class-V pyridoxal-phosphate-dependent aminotransferase family. SerC subfamily.</text>
</comment>
<keyword evidence="9 12" id="KW-0718">Serine biosynthesis</keyword>
<accession>A0A4Q7NFL6</accession>
<dbReference type="InterPro" id="IPR000192">
    <property type="entry name" value="Aminotrans_V_dom"/>
</dbReference>
<dbReference type="HAMAP" id="MF_00160">
    <property type="entry name" value="SerC_aminotrans_5"/>
    <property type="match status" value="1"/>
</dbReference>
<evidence type="ECO:0000256" key="5">
    <source>
        <dbReference type="ARBA" id="ARBA00022605"/>
    </source>
</evidence>
<organism evidence="14 15">
    <name type="scientific">Pigmentiphaga kullae</name>
    <dbReference type="NCBI Taxonomy" id="151784"/>
    <lineage>
        <taxon>Bacteria</taxon>
        <taxon>Pseudomonadati</taxon>
        <taxon>Pseudomonadota</taxon>
        <taxon>Betaproteobacteria</taxon>
        <taxon>Burkholderiales</taxon>
        <taxon>Alcaligenaceae</taxon>
        <taxon>Pigmentiphaga</taxon>
    </lineage>
</organism>
<feature type="binding site" evidence="12">
    <location>
        <position position="188"/>
    </location>
    <ligand>
        <name>pyridoxal 5'-phosphate</name>
        <dbReference type="ChEBI" id="CHEBI:597326"/>
    </ligand>
</feature>
<evidence type="ECO:0000256" key="7">
    <source>
        <dbReference type="ARBA" id="ARBA00022898"/>
    </source>
</evidence>
<keyword evidence="8 12" id="KW-0664">Pyridoxine biosynthesis</keyword>
<comment type="cofactor">
    <cofactor evidence="12">
        <name>pyridoxal 5'-phosphate</name>
        <dbReference type="ChEBI" id="CHEBI:597326"/>
    </cofactor>
    <text evidence="12">Binds 1 pyridoxal phosphate per subunit.</text>
</comment>
<evidence type="ECO:0000256" key="6">
    <source>
        <dbReference type="ARBA" id="ARBA00022679"/>
    </source>
</evidence>
<dbReference type="PIRSF" id="PIRSF000525">
    <property type="entry name" value="SerC"/>
    <property type="match status" value="1"/>
</dbReference>
<evidence type="ECO:0000256" key="11">
    <source>
        <dbReference type="ARBA" id="ARBA00049007"/>
    </source>
</evidence>
<dbReference type="EC" id="2.6.1.52" evidence="12"/>
<feature type="binding site" evidence="12">
    <location>
        <begin position="253"/>
        <end position="254"/>
    </location>
    <ligand>
        <name>pyridoxal 5'-phosphate</name>
        <dbReference type="ChEBI" id="CHEBI:597326"/>
    </ligand>
</feature>
<gene>
    <name evidence="12" type="primary">serC</name>
    <name evidence="14" type="ORF">EV675_4495</name>
</gene>
<comment type="caution">
    <text evidence="14">The sequence shown here is derived from an EMBL/GenBank/DDBJ whole genome shotgun (WGS) entry which is preliminary data.</text>
</comment>
<feature type="domain" description="Aminotransferase class V" evidence="13">
    <location>
        <begin position="5"/>
        <end position="364"/>
    </location>
</feature>
<name>A0A4Q7NFL6_9BURK</name>
<keyword evidence="12" id="KW-0963">Cytoplasm</keyword>
<dbReference type="InterPro" id="IPR015421">
    <property type="entry name" value="PyrdxlP-dep_Trfase_major"/>
</dbReference>
<comment type="function">
    <text evidence="12">Catalyzes the reversible conversion of 3-phosphohydroxypyruvate to phosphoserine and of 3-hydroxy-2-oxo-4-phosphonooxybutanoate to phosphohydroxythreonine.</text>
</comment>
<reference evidence="14 15" key="1">
    <citation type="submission" date="2019-02" db="EMBL/GenBank/DDBJ databases">
        <title>Genomic Encyclopedia of Type Strains, Phase IV (KMG-IV): sequencing the most valuable type-strain genomes for metagenomic binning, comparative biology and taxonomic classification.</title>
        <authorList>
            <person name="Goeker M."/>
        </authorList>
    </citation>
    <scope>NUCLEOTIDE SEQUENCE [LARGE SCALE GENOMIC DNA]</scope>
    <source>
        <strain evidence="14 15">K24</strain>
    </source>
</reference>
<evidence type="ECO:0000256" key="1">
    <source>
        <dbReference type="ARBA" id="ARBA00004915"/>
    </source>
</evidence>
<keyword evidence="5 12" id="KW-0028">Amino-acid biosynthesis</keyword>
<evidence type="ECO:0000256" key="4">
    <source>
        <dbReference type="ARBA" id="ARBA00022576"/>
    </source>
</evidence>
<dbReference type="UniPathway" id="UPA00135">
    <property type="reaction ID" value="UER00197"/>
</dbReference>
<dbReference type="GO" id="GO:0004648">
    <property type="term" value="F:O-phospho-L-serine:2-oxoglutarate aminotransferase activity"/>
    <property type="evidence" value="ECO:0007669"/>
    <property type="project" value="UniProtKB-UniRule"/>
</dbReference>
<comment type="pathway">
    <text evidence="2 12">Amino-acid biosynthesis; L-serine biosynthesis; L-serine from 3-phospho-D-glycerate: step 2/3.</text>
</comment>
<comment type="catalytic activity">
    <reaction evidence="11 12">
        <text>O-phospho-L-serine + 2-oxoglutarate = 3-phosphooxypyruvate + L-glutamate</text>
        <dbReference type="Rhea" id="RHEA:14329"/>
        <dbReference type="ChEBI" id="CHEBI:16810"/>
        <dbReference type="ChEBI" id="CHEBI:18110"/>
        <dbReference type="ChEBI" id="CHEBI:29985"/>
        <dbReference type="ChEBI" id="CHEBI:57524"/>
        <dbReference type="EC" id="2.6.1.52"/>
    </reaction>
</comment>
<dbReference type="EMBL" id="SGXC01000002">
    <property type="protein sequence ID" value="RZS81866.1"/>
    <property type="molecule type" value="Genomic_DNA"/>
</dbReference>
<dbReference type="Gene3D" id="3.40.640.10">
    <property type="entry name" value="Type I PLP-dependent aspartate aminotransferase-like (Major domain)"/>
    <property type="match status" value="1"/>
</dbReference>
<protein>
    <recommendedName>
        <fullName evidence="12">Phosphoserine aminotransferase</fullName>
        <ecNumber evidence="12">2.6.1.52</ecNumber>
    </recommendedName>
    <alternativeName>
        <fullName evidence="12">Phosphohydroxythreonine aminotransferase</fullName>
        <shortName evidence="12">PSAT</shortName>
    </alternativeName>
</protein>
<keyword evidence="7 12" id="KW-0663">Pyridoxal phosphate</keyword>
<feature type="binding site" evidence="12">
    <location>
        <position position="163"/>
    </location>
    <ligand>
        <name>pyridoxal 5'-phosphate</name>
        <dbReference type="ChEBI" id="CHEBI:597326"/>
    </ligand>
</feature>
<dbReference type="RefSeq" id="WP_130359948.1">
    <property type="nucleotide sequence ID" value="NZ_SGXC01000002.1"/>
</dbReference>
<dbReference type="PANTHER" id="PTHR43247:SF1">
    <property type="entry name" value="PHOSPHOSERINE AMINOTRANSFERASE"/>
    <property type="match status" value="1"/>
</dbReference>
<dbReference type="NCBIfam" id="TIGR01364">
    <property type="entry name" value="serC_1"/>
    <property type="match status" value="1"/>
</dbReference>
<feature type="modified residue" description="N6-(pyridoxal phosphate)lysine" evidence="12">
    <location>
        <position position="212"/>
    </location>
</feature>
<dbReference type="InterPro" id="IPR015424">
    <property type="entry name" value="PyrdxlP-dep_Trfase"/>
</dbReference>
<dbReference type="Gene3D" id="3.90.1150.10">
    <property type="entry name" value="Aspartate Aminotransferase, domain 1"/>
    <property type="match status" value="1"/>
</dbReference>
<evidence type="ECO:0000256" key="2">
    <source>
        <dbReference type="ARBA" id="ARBA00005099"/>
    </source>
</evidence>
<evidence type="ECO:0000313" key="14">
    <source>
        <dbReference type="EMBL" id="RZS81866.1"/>
    </source>
</evidence>
<sequence>MNRPYNFSAGPAVLPEAVLQQAAAEMLDWHGSGMSVMEMSHRGRHFEQICDEAEADLRELLSIPDDYAVLFLQGGGLGENAIAPMNLIGLRAAHAADYVLSGSWSVKSCAEARRYGDVAVAATAEQAAVVDGAQQGPWTYMPDPASWRVRPQASYLHLCSNETIGGVEFMDWPDLAALGAPDTALTVDASSHILSRPMDVRRAGLIYAGAQKNIGPAGLTIVIVRKDLLGHALPICPSAFDYTIVAKERSRFNTPPTYAIYIAGLVFKWLKQQGGVAAMEAANVAKAGLLYDYLDGSSFYRNPVHRPVRSRMNVPFMLRDDALNAPFLQAAEAAHLLQLKGHKSVGGMRASIYNAMSIEGVRALVDFMKEFERSHG</sequence>
<dbReference type="FunFam" id="3.90.1150.10:FF:000006">
    <property type="entry name" value="Phosphoserine aminotransferase"/>
    <property type="match status" value="1"/>
</dbReference>
<comment type="pathway">
    <text evidence="1 12">Cofactor biosynthesis; pyridoxine 5'-phosphate biosynthesis; pyridoxine 5'-phosphate from D-erythrose 4-phosphate: step 3/5.</text>
</comment>
<comment type="subcellular location">
    <subcellularLocation>
        <location evidence="12">Cytoplasm</location>
    </subcellularLocation>
</comment>
<dbReference type="GO" id="GO:0005737">
    <property type="term" value="C:cytoplasm"/>
    <property type="evidence" value="ECO:0007669"/>
    <property type="project" value="UniProtKB-SubCell"/>
</dbReference>
<dbReference type="Proteomes" id="UP000292445">
    <property type="component" value="Unassembled WGS sequence"/>
</dbReference>
<keyword evidence="4 12" id="KW-0032">Aminotransferase</keyword>
<dbReference type="FunFam" id="3.40.640.10:FF:000010">
    <property type="entry name" value="Phosphoserine aminotransferase"/>
    <property type="match status" value="1"/>
</dbReference>
<evidence type="ECO:0000256" key="10">
    <source>
        <dbReference type="ARBA" id="ARBA00047630"/>
    </source>
</evidence>
<feature type="binding site" evidence="12">
    <location>
        <position position="42"/>
    </location>
    <ligand>
        <name>L-glutamate</name>
        <dbReference type="ChEBI" id="CHEBI:29985"/>
    </ligand>
</feature>
<evidence type="ECO:0000256" key="12">
    <source>
        <dbReference type="HAMAP-Rule" id="MF_00160"/>
    </source>
</evidence>
<dbReference type="PANTHER" id="PTHR43247">
    <property type="entry name" value="PHOSPHOSERINE AMINOTRANSFERASE"/>
    <property type="match status" value="1"/>
</dbReference>
<evidence type="ECO:0000256" key="8">
    <source>
        <dbReference type="ARBA" id="ARBA00023096"/>
    </source>
</evidence>
<evidence type="ECO:0000313" key="15">
    <source>
        <dbReference type="Proteomes" id="UP000292445"/>
    </source>
</evidence>